<protein>
    <submittedName>
        <fullName evidence="2">Uncharacterized protein</fullName>
    </submittedName>
</protein>
<evidence type="ECO:0000256" key="1">
    <source>
        <dbReference type="SAM" id="SignalP"/>
    </source>
</evidence>
<organism evidence="2 3">
    <name type="scientific">Pseudoalteromonas piscicida</name>
    <dbReference type="NCBI Taxonomy" id="43662"/>
    <lineage>
        <taxon>Bacteria</taxon>
        <taxon>Pseudomonadati</taxon>
        <taxon>Pseudomonadota</taxon>
        <taxon>Gammaproteobacteria</taxon>
        <taxon>Alteromonadales</taxon>
        <taxon>Pseudoalteromonadaceae</taxon>
        <taxon>Pseudoalteromonas</taxon>
    </lineage>
</organism>
<evidence type="ECO:0000313" key="3">
    <source>
        <dbReference type="Proteomes" id="UP000305423"/>
    </source>
</evidence>
<name>A0AAQ2EW39_PSEO7</name>
<sequence length="350" mass="38998">MIRVKQLILLSMGIFLSACNSTTELSSKDVTTYVTDQYSGNPEIRLGENLKNAVFRMRSIALPKLKKFAQGQQVRLYVTEYKNGINSTFDSLPLGGNNNPVPTHAAYTVFKGSGFKIIDGGCPIISAPNDFQVETSIVSYDEDVLFISNGWEASADDDGFGSGTYDASDWLSNSNLVLLTQLKNCSNNEVRRSVYLPLTLISMNEANSFLLFNKLLGIYYSDSISLKASAQLDRDKASILGMMKIASEFAGLTTAEFDLAIYGVTSIYNEQTGILETYADPKFDRNFAHFIFSAEYFGDDKPEIVTIPFGDKIELKLRLNNQLPSLRSGVRQLNIKLEYRDKVIYQKSLI</sequence>
<proteinExistence type="predicted"/>
<dbReference type="AlphaFoldDB" id="A0AAQ2EW39"/>
<reference evidence="3" key="2">
    <citation type="submission" date="2019-06" db="EMBL/GenBank/DDBJ databases">
        <title>Co-occurence of chitin degradation, pigmentation and bioactivity in marine Pseudoalteromonas.</title>
        <authorList>
            <person name="Sonnenschein E.C."/>
            <person name="Bech P.K."/>
        </authorList>
    </citation>
    <scope>NUCLEOTIDE SEQUENCE [LARGE SCALE GENOMIC DNA]</scope>
    <source>
        <strain evidence="3">S1607</strain>
    </source>
</reference>
<evidence type="ECO:0000313" key="2">
    <source>
        <dbReference type="EMBL" id="TMN78344.1"/>
    </source>
</evidence>
<comment type="caution">
    <text evidence="2">The sequence shown here is derived from an EMBL/GenBank/DDBJ whole genome shotgun (WGS) entry which is preliminary data.</text>
</comment>
<dbReference type="RefSeq" id="WP_045962871.1">
    <property type="nucleotide sequence ID" value="NZ_JXXW01000017.1"/>
</dbReference>
<reference evidence="2 3" key="1">
    <citation type="submission" date="2017-12" db="EMBL/GenBank/DDBJ databases">
        <authorList>
            <person name="Paulsen S."/>
            <person name="Gram L.K."/>
        </authorList>
    </citation>
    <scope>NUCLEOTIDE SEQUENCE [LARGE SCALE GENOMIC DNA]</scope>
    <source>
        <strain evidence="2 3">S1607</strain>
    </source>
</reference>
<gene>
    <name evidence="2" type="ORF">CWB74_08775</name>
</gene>
<dbReference type="EMBL" id="PNEL01000021">
    <property type="protein sequence ID" value="TMN78344.1"/>
    <property type="molecule type" value="Genomic_DNA"/>
</dbReference>
<accession>A0AAQ2EW39</accession>
<dbReference type="PROSITE" id="PS51257">
    <property type="entry name" value="PROKAR_LIPOPROTEIN"/>
    <property type="match status" value="1"/>
</dbReference>
<feature type="chain" id="PRO_5043014917" evidence="1">
    <location>
        <begin position="21"/>
        <end position="350"/>
    </location>
</feature>
<feature type="signal peptide" evidence="1">
    <location>
        <begin position="1"/>
        <end position="20"/>
    </location>
</feature>
<keyword evidence="1" id="KW-0732">Signal</keyword>
<dbReference type="Proteomes" id="UP000305423">
    <property type="component" value="Unassembled WGS sequence"/>
</dbReference>